<name>A0ABT3QY83_9HYPH</name>
<dbReference type="InterPro" id="IPR010987">
    <property type="entry name" value="Glutathione-S-Trfase_C-like"/>
</dbReference>
<dbReference type="CDD" id="cd00570">
    <property type="entry name" value="GST_N_family"/>
    <property type="match status" value="1"/>
</dbReference>
<feature type="domain" description="GST C-terminal" evidence="2">
    <location>
        <begin position="88"/>
        <end position="211"/>
    </location>
</feature>
<dbReference type="RefSeq" id="WP_265961503.1">
    <property type="nucleotide sequence ID" value="NZ_JAPEVI010000003.1"/>
</dbReference>
<gene>
    <name evidence="3" type="ORF">ON753_05160</name>
</gene>
<dbReference type="SFLD" id="SFLDG00358">
    <property type="entry name" value="Main_(cytGST)"/>
    <property type="match status" value="1"/>
</dbReference>
<dbReference type="Pfam" id="PF00043">
    <property type="entry name" value="GST_C"/>
    <property type="match status" value="1"/>
</dbReference>
<protein>
    <submittedName>
        <fullName evidence="3">Glutathione S-transferase family protein</fullName>
    </submittedName>
</protein>
<sequence length="228" mass="26353">MLELHYHPLASFCHKVLIPLYEAGTPFEAHIVDLMDPDGRARFYQLWPVGKMPVLKDRERGKVVPESSIIIEYLDRHYPGATPMLPDDPDICLDARLWDRIFDHYVQEHVQKIVVDRIRPEEARDPAGVEDARRRLATAYDMIEKQLAGETWITGEAFTLADAAAAPALFYAGILVPFSDRHGNLQAYFERLLERPSVRRVLIEARPYFDMFPYRDQMPARFLELSDA</sequence>
<evidence type="ECO:0000313" key="4">
    <source>
        <dbReference type="Proteomes" id="UP001300261"/>
    </source>
</evidence>
<dbReference type="PROSITE" id="PS50404">
    <property type="entry name" value="GST_NTER"/>
    <property type="match status" value="1"/>
</dbReference>
<dbReference type="EMBL" id="JAPEVI010000003">
    <property type="protein sequence ID" value="MCX2721796.1"/>
    <property type="molecule type" value="Genomic_DNA"/>
</dbReference>
<proteinExistence type="predicted"/>
<accession>A0ABT3QY83</accession>
<evidence type="ECO:0000259" key="2">
    <source>
        <dbReference type="PROSITE" id="PS50405"/>
    </source>
</evidence>
<keyword evidence="4" id="KW-1185">Reference proteome</keyword>
<evidence type="ECO:0000313" key="3">
    <source>
        <dbReference type="EMBL" id="MCX2721796.1"/>
    </source>
</evidence>
<reference evidence="3 4" key="1">
    <citation type="journal article" date="2016" name="Int. J. Syst. Evol. Microbiol.">
        <title>Labrenzia salina sp. nov., isolated from the rhizosphere of the halophyte Arthrocnemum macrostachyum.</title>
        <authorList>
            <person name="Camacho M."/>
            <person name="Redondo-Gomez S."/>
            <person name="Rodriguez-Llorente I."/>
            <person name="Rohde M."/>
            <person name="Sproer C."/>
            <person name="Schumann P."/>
            <person name="Klenk H.P."/>
            <person name="Montero-Calasanz M.D.C."/>
        </authorList>
    </citation>
    <scope>NUCLEOTIDE SEQUENCE [LARGE SCALE GENOMIC DNA]</scope>
    <source>
        <strain evidence="3 4">DSM 29163</strain>
    </source>
</reference>
<dbReference type="SUPFAM" id="SSF47616">
    <property type="entry name" value="GST C-terminal domain-like"/>
    <property type="match status" value="1"/>
</dbReference>
<dbReference type="InterPro" id="IPR004045">
    <property type="entry name" value="Glutathione_S-Trfase_N"/>
</dbReference>
<dbReference type="InterPro" id="IPR036249">
    <property type="entry name" value="Thioredoxin-like_sf"/>
</dbReference>
<dbReference type="SFLD" id="SFLDS00019">
    <property type="entry name" value="Glutathione_Transferase_(cytos"/>
    <property type="match status" value="1"/>
</dbReference>
<dbReference type="Proteomes" id="UP001300261">
    <property type="component" value="Unassembled WGS sequence"/>
</dbReference>
<dbReference type="Gene3D" id="3.40.30.10">
    <property type="entry name" value="Glutaredoxin"/>
    <property type="match status" value="1"/>
</dbReference>
<evidence type="ECO:0000259" key="1">
    <source>
        <dbReference type="PROSITE" id="PS50404"/>
    </source>
</evidence>
<dbReference type="PANTHER" id="PTHR44051">
    <property type="entry name" value="GLUTATHIONE S-TRANSFERASE-RELATED"/>
    <property type="match status" value="1"/>
</dbReference>
<dbReference type="Gene3D" id="1.20.1050.10">
    <property type="match status" value="1"/>
</dbReference>
<dbReference type="SUPFAM" id="SSF52833">
    <property type="entry name" value="Thioredoxin-like"/>
    <property type="match status" value="1"/>
</dbReference>
<feature type="domain" description="GST N-terminal" evidence="1">
    <location>
        <begin position="1"/>
        <end position="82"/>
    </location>
</feature>
<dbReference type="PANTHER" id="PTHR44051:SF8">
    <property type="entry name" value="GLUTATHIONE S-TRANSFERASE GSTA"/>
    <property type="match status" value="1"/>
</dbReference>
<organism evidence="3 4">
    <name type="scientific">Roseibium salinum</name>
    <dbReference type="NCBI Taxonomy" id="1604349"/>
    <lineage>
        <taxon>Bacteria</taxon>
        <taxon>Pseudomonadati</taxon>
        <taxon>Pseudomonadota</taxon>
        <taxon>Alphaproteobacteria</taxon>
        <taxon>Hyphomicrobiales</taxon>
        <taxon>Stappiaceae</taxon>
        <taxon>Roseibium</taxon>
    </lineage>
</organism>
<comment type="caution">
    <text evidence="3">The sequence shown here is derived from an EMBL/GenBank/DDBJ whole genome shotgun (WGS) entry which is preliminary data.</text>
</comment>
<dbReference type="InterPro" id="IPR040079">
    <property type="entry name" value="Glutathione_S-Trfase"/>
</dbReference>
<dbReference type="Pfam" id="PF13409">
    <property type="entry name" value="GST_N_2"/>
    <property type="match status" value="1"/>
</dbReference>
<dbReference type="PROSITE" id="PS50405">
    <property type="entry name" value="GST_CTER"/>
    <property type="match status" value="1"/>
</dbReference>
<dbReference type="InterPro" id="IPR036282">
    <property type="entry name" value="Glutathione-S-Trfase_C_sf"/>
</dbReference>
<dbReference type="InterPro" id="IPR004046">
    <property type="entry name" value="GST_C"/>
</dbReference>